<dbReference type="RefSeq" id="WP_407864863.1">
    <property type="nucleotide sequence ID" value="NZ_BAAFZP010000001.1"/>
</dbReference>
<proteinExistence type="predicted"/>
<feature type="region of interest" description="Disordered" evidence="1">
    <location>
        <begin position="33"/>
        <end position="58"/>
    </location>
</feature>
<reference evidence="3 4" key="1">
    <citation type="submission" date="2024-10" db="EMBL/GenBank/DDBJ databases">
        <title>Isolation, draft genome sequencing and identification of Phyllobacterium sp. NSA23, isolated from leaf soil.</title>
        <authorList>
            <person name="Akita H."/>
        </authorList>
    </citation>
    <scope>NUCLEOTIDE SEQUENCE [LARGE SCALE GENOMIC DNA]</scope>
    <source>
        <strain evidence="3 4">NSA23</strain>
    </source>
</reference>
<dbReference type="EMBL" id="BAAFZP010000001">
    <property type="protein sequence ID" value="GAB1582167.1"/>
    <property type="molecule type" value="Genomic_DNA"/>
</dbReference>
<keyword evidence="4" id="KW-1185">Reference proteome</keyword>
<evidence type="ECO:0000256" key="1">
    <source>
        <dbReference type="SAM" id="MobiDB-lite"/>
    </source>
</evidence>
<accession>A0ABQ0GZS8</accession>
<name>A0ABQ0GZS8_9HYPH</name>
<protein>
    <recommendedName>
        <fullName evidence="5">DUF3035 domain-containing protein</fullName>
    </recommendedName>
</protein>
<evidence type="ECO:0000313" key="4">
    <source>
        <dbReference type="Proteomes" id="UP001628091"/>
    </source>
</evidence>
<evidence type="ECO:0000313" key="3">
    <source>
        <dbReference type="EMBL" id="GAB1582167.1"/>
    </source>
</evidence>
<evidence type="ECO:0008006" key="5">
    <source>
        <dbReference type="Google" id="ProtNLM"/>
    </source>
</evidence>
<keyword evidence="2" id="KW-0732">Signal</keyword>
<sequence length="114" mass="12224">MSQHAGLCARFILISLVLTGLSACARGPDFQGVPQEGAANTGTFPTFARTPRGETKQLTQQETANITSALDADKQRQQGIAAPPPTTQAELDAIRRQAQQEADKTLKEIETESD</sequence>
<gene>
    <name evidence="3" type="ORF">PPNSA23_21100</name>
</gene>
<comment type="caution">
    <text evidence="3">The sequence shown here is derived from an EMBL/GenBank/DDBJ whole genome shotgun (WGS) entry which is preliminary data.</text>
</comment>
<organism evidence="3 4">
    <name type="scientific">Phyllobacterium phragmitis</name>
    <dbReference type="NCBI Taxonomy" id="2670329"/>
    <lineage>
        <taxon>Bacteria</taxon>
        <taxon>Pseudomonadati</taxon>
        <taxon>Pseudomonadota</taxon>
        <taxon>Alphaproteobacteria</taxon>
        <taxon>Hyphomicrobiales</taxon>
        <taxon>Phyllobacteriaceae</taxon>
        <taxon>Phyllobacterium</taxon>
    </lineage>
</organism>
<feature type="signal peptide" evidence="2">
    <location>
        <begin position="1"/>
        <end position="25"/>
    </location>
</feature>
<evidence type="ECO:0000256" key="2">
    <source>
        <dbReference type="SAM" id="SignalP"/>
    </source>
</evidence>
<feature type="chain" id="PRO_5045670941" description="DUF3035 domain-containing protein" evidence="2">
    <location>
        <begin position="26"/>
        <end position="114"/>
    </location>
</feature>
<dbReference type="Proteomes" id="UP001628091">
    <property type="component" value="Unassembled WGS sequence"/>
</dbReference>